<dbReference type="Gene3D" id="3.40.50.2020">
    <property type="match status" value="1"/>
</dbReference>
<dbReference type="AlphaFoldDB" id="A0A2G9YSN7"/>
<evidence type="ECO:0000313" key="2">
    <source>
        <dbReference type="Proteomes" id="UP000229054"/>
    </source>
</evidence>
<sequence>MLKIVGMDKDQLLGLHPDSLMRPGNIQLLSEEEVIYIAETLGAFWAYDYEAAKKGKVGMHAILKSEWHSDGFFISRILLELLNIRTIMADQQVLRFNQLGIPKPNWVAGIPDGASQLGQEVAKIMDVKNAEMRKEDGRIVMVSTIAPDETLLLDEDFCTKGTGFKEAVADILSRQPKVKILPLELVIINRGGLTAIAIEGVGEFQVVAVANHRVNDWPPPECPLCKMGSKPIKPKATDENWRLITTSQQ</sequence>
<dbReference type="SUPFAM" id="SSF53271">
    <property type="entry name" value="PRTase-like"/>
    <property type="match status" value="1"/>
</dbReference>
<dbReference type="EMBL" id="PCRN01000062">
    <property type="protein sequence ID" value="PIP22260.1"/>
    <property type="molecule type" value="Genomic_DNA"/>
</dbReference>
<organism evidence="1 2">
    <name type="scientific">Candidatus Nealsonbacteria bacterium CG23_combo_of_CG06-09_8_20_14_all_39_25</name>
    <dbReference type="NCBI Taxonomy" id="1974723"/>
    <lineage>
        <taxon>Bacteria</taxon>
        <taxon>Candidatus Nealsoniibacteriota</taxon>
    </lineage>
</organism>
<protein>
    <submittedName>
        <fullName evidence="1">Uncharacterized protein</fullName>
    </submittedName>
</protein>
<dbReference type="Proteomes" id="UP000229054">
    <property type="component" value="Unassembled WGS sequence"/>
</dbReference>
<reference evidence="1 2" key="1">
    <citation type="submission" date="2017-09" db="EMBL/GenBank/DDBJ databases">
        <title>Depth-based differentiation of microbial function through sediment-hosted aquifers and enrichment of novel symbionts in the deep terrestrial subsurface.</title>
        <authorList>
            <person name="Probst A.J."/>
            <person name="Ladd B."/>
            <person name="Jarett J.K."/>
            <person name="Geller-Mcgrath D.E."/>
            <person name="Sieber C.M."/>
            <person name="Emerson J.B."/>
            <person name="Anantharaman K."/>
            <person name="Thomas B.C."/>
            <person name="Malmstrom R."/>
            <person name="Stieglmeier M."/>
            <person name="Klingl A."/>
            <person name="Woyke T."/>
            <person name="Ryan C.M."/>
            <person name="Banfield J.F."/>
        </authorList>
    </citation>
    <scope>NUCLEOTIDE SEQUENCE [LARGE SCALE GENOMIC DNA]</scope>
    <source>
        <strain evidence="1">CG23_combo_of_CG06-09_8_20_14_all_39_25</strain>
    </source>
</reference>
<proteinExistence type="predicted"/>
<evidence type="ECO:0000313" key="1">
    <source>
        <dbReference type="EMBL" id="PIP22260.1"/>
    </source>
</evidence>
<comment type="caution">
    <text evidence="1">The sequence shown here is derived from an EMBL/GenBank/DDBJ whole genome shotgun (WGS) entry which is preliminary data.</text>
</comment>
<accession>A0A2G9YSN7</accession>
<name>A0A2G9YSN7_9BACT</name>
<gene>
    <name evidence="1" type="ORF">COX38_01565</name>
</gene>
<dbReference type="InterPro" id="IPR029057">
    <property type="entry name" value="PRTase-like"/>
</dbReference>